<evidence type="ECO:0000256" key="1">
    <source>
        <dbReference type="SAM" id="MobiDB-lite"/>
    </source>
</evidence>
<protein>
    <submittedName>
        <fullName evidence="2">Uncharacterized protein</fullName>
    </submittedName>
</protein>
<dbReference type="EMBL" id="CAKLPZ010000002">
    <property type="protein sequence ID" value="CAH1000565.1"/>
    <property type="molecule type" value="Genomic_DNA"/>
</dbReference>
<organism evidence="2 3">
    <name type="scientific">Neolewinella maritima</name>
    <dbReference type="NCBI Taxonomy" id="1383882"/>
    <lineage>
        <taxon>Bacteria</taxon>
        <taxon>Pseudomonadati</taxon>
        <taxon>Bacteroidota</taxon>
        <taxon>Saprospiria</taxon>
        <taxon>Saprospirales</taxon>
        <taxon>Lewinellaceae</taxon>
        <taxon>Neolewinella</taxon>
    </lineage>
</organism>
<sequence>MLMNFYLSPSPSPDERGDVSEAISPVFSNFIAA</sequence>
<feature type="region of interest" description="Disordered" evidence="1">
    <location>
        <begin position="1"/>
        <end position="20"/>
    </location>
</feature>
<keyword evidence="3" id="KW-1185">Reference proteome</keyword>
<name>A0ABN8F429_9BACT</name>
<accession>A0ABN8F429</accession>
<evidence type="ECO:0000313" key="3">
    <source>
        <dbReference type="Proteomes" id="UP000837803"/>
    </source>
</evidence>
<dbReference type="Proteomes" id="UP000837803">
    <property type="component" value="Unassembled WGS sequence"/>
</dbReference>
<proteinExistence type="predicted"/>
<comment type="caution">
    <text evidence="2">The sequence shown here is derived from an EMBL/GenBank/DDBJ whole genome shotgun (WGS) entry which is preliminary data.</text>
</comment>
<gene>
    <name evidence="2" type="ORF">LEM8419_01699</name>
</gene>
<evidence type="ECO:0000313" key="2">
    <source>
        <dbReference type="EMBL" id="CAH1000565.1"/>
    </source>
</evidence>
<reference evidence="2" key="1">
    <citation type="submission" date="2021-12" db="EMBL/GenBank/DDBJ databases">
        <authorList>
            <person name="Rodrigo-Torres L."/>
            <person name="Arahal R. D."/>
            <person name="Lucena T."/>
        </authorList>
    </citation>
    <scope>NUCLEOTIDE SEQUENCE</scope>
    <source>
        <strain evidence="2">CECT 8419</strain>
    </source>
</reference>